<keyword evidence="14" id="KW-0238">DNA-binding</keyword>
<dbReference type="Pfam" id="PF21686">
    <property type="entry name" value="LigD_Prim-Pol"/>
    <property type="match status" value="1"/>
</dbReference>
<dbReference type="GO" id="GO:0003887">
    <property type="term" value="F:DNA-directed DNA polymerase activity"/>
    <property type="evidence" value="ECO:0007669"/>
    <property type="project" value="UniProtKB-KW"/>
</dbReference>
<evidence type="ECO:0000313" key="25">
    <source>
        <dbReference type="EMBL" id="RXZ58057.1"/>
    </source>
</evidence>
<keyword evidence="6" id="KW-0540">Nuclease</keyword>
<evidence type="ECO:0000256" key="18">
    <source>
        <dbReference type="ARBA" id="ARBA00023268"/>
    </source>
</evidence>
<evidence type="ECO:0000256" key="10">
    <source>
        <dbReference type="ARBA" id="ARBA00022801"/>
    </source>
</evidence>
<evidence type="ECO:0000256" key="15">
    <source>
        <dbReference type="ARBA" id="ARBA00023172"/>
    </source>
</evidence>
<proteinExistence type="inferred from homology"/>
<dbReference type="GO" id="GO:0004527">
    <property type="term" value="F:exonuclease activity"/>
    <property type="evidence" value="ECO:0007669"/>
    <property type="project" value="UniProtKB-KW"/>
</dbReference>
<organism evidence="25 26">
    <name type="scientific">Candidatus Borkfalkia ceftriaxoniphila</name>
    <dbReference type="NCBI Taxonomy" id="2508949"/>
    <lineage>
        <taxon>Bacteria</taxon>
        <taxon>Bacillati</taxon>
        <taxon>Bacillota</taxon>
        <taxon>Clostridia</taxon>
        <taxon>Christensenellales</taxon>
        <taxon>Christensenellaceae</taxon>
        <taxon>Candidatus Borkfalkia</taxon>
    </lineage>
</organism>
<dbReference type="OrthoDB" id="9802472at2"/>
<evidence type="ECO:0000256" key="9">
    <source>
        <dbReference type="ARBA" id="ARBA00022763"/>
    </source>
</evidence>
<dbReference type="SUPFAM" id="SSF50249">
    <property type="entry name" value="Nucleic acid-binding proteins"/>
    <property type="match status" value="1"/>
</dbReference>
<dbReference type="InterPro" id="IPR012340">
    <property type="entry name" value="NA-bd_OB-fold"/>
</dbReference>
<dbReference type="EC" id="6.5.1.1" evidence="2"/>
<evidence type="ECO:0000259" key="24">
    <source>
        <dbReference type="PROSITE" id="PS50160"/>
    </source>
</evidence>
<evidence type="ECO:0000256" key="23">
    <source>
        <dbReference type="SAM" id="MobiDB-lite"/>
    </source>
</evidence>
<evidence type="ECO:0000256" key="4">
    <source>
        <dbReference type="ARBA" id="ARBA00022679"/>
    </source>
</evidence>
<evidence type="ECO:0000256" key="1">
    <source>
        <dbReference type="ARBA" id="ARBA00001936"/>
    </source>
</evidence>
<dbReference type="Pfam" id="PF04679">
    <property type="entry name" value="DNA_ligase_A_C"/>
    <property type="match status" value="1"/>
</dbReference>
<evidence type="ECO:0000256" key="13">
    <source>
        <dbReference type="ARBA" id="ARBA00022932"/>
    </source>
</evidence>
<dbReference type="GO" id="GO:0006281">
    <property type="term" value="P:DNA repair"/>
    <property type="evidence" value="ECO:0007669"/>
    <property type="project" value="UniProtKB-KW"/>
</dbReference>
<gene>
    <name evidence="25" type="primary">ligD</name>
    <name evidence="25" type="ORF">ESZ91_10390</name>
</gene>
<evidence type="ECO:0000256" key="3">
    <source>
        <dbReference type="ARBA" id="ARBA00022598"/>
    </source>
</evidence>
<dbReference type="NCBIfam" id="TIGR02779">
    <property type="entry name" value="NHEJ_ligase_lig"/>
    <property type="match status" value="1"/>
</dbReference>
<comment type="catalytic activity">
    <reaction evidence="20">
        <text>ATP + (deoxyribonucleotide)n-3'-hydroxyl + 5'-phospho-(deoxyribonucleotide)m = (deoxyribonucleotide)n+m + AMP + diphosphate.</text>
        <dbReference type="EC" id="6.5.1.1"/>
    </reaction>
</comment>
<keyword evidence="18" id="KW-0511">Multifunctional enzyme</keyword>
<keyword evidence="15" id="KW-0233">DNA recombination</keyword>
<dbReference type="PANTHER" id="PTHR42705">
    <property type="entry name" value="BIFUNCTIONAL NON-HOMOLOGOUS END JOINING PROTEIN LIGD"/>
    <property type="match status" value="1"/>
</dbReference>
<dbReference type="CDD" id="cd07906">
    <property type="entry name" value="Adenylation_DNA_ligase_LigD_LigC"/>
    <property type="match status" value="1"/>
</dbReference>
<evidence type="ECO:0000256" key="20">
    <source>
        <dbReference type="ARBA" id="ARBA00034003"/>
    </source>
</evidence>
<evidence type="ECO:0000256" key="7">
    <source>
        <dbReference type="ARBA" id="ARBA00022723"/>
    </source>
</evidence>
<dbReference type="InterPro" id="IPR014144">
    <property type="entry name" value="LigD_PE_domain"/>
</dbReference>
<keyword evidence="11" id="KW-0269">Exonuclease</keyword>
<dbReference type="InterPro" id="IPR014143">
    <property type="entry name" value="NHEJ_ligase_prk"/>
</dbReference>
<evidence type="ECO:0000313" key="26">
    <source>
        <dbReference type="Proteomes" id="UP000291269"/>
    </source>
</evidence>
<keyword evidence="13" id="KW-0239">DNA-directed DNA polymerase</keyword>
<dbReference type="NCBIfam" id="TIGR02777">
    <property type="entry name" value="LigD_PE_dom"/>
    <property type="match status" value="1"/>
</dbReference>
<evidence type="ECO:0000256" key="21">
    <source>
        <dbReference type="ARBA" id="ARBA00049981"/>
    </source>
</evidence>
<keyword evidence="5" id="KW-0548">Nucleotidyltransferase</keyword>
<evidence type="ECO:0000256" key="2">
    <source>
        <dbReference type="ARBA" id="ARBA00012727"/>
    </source>
</evidence>
<dbReference type="InterPro" id="IPR012310">
    <property type="entry name" value="DNA_ligase_ATP-dep_cent"/>
</dbReference>
<dbReference type="AlphaFoldDB" id="A0A4Q2K9K8"/>
<comment type="caution">
    <text evidence="25">The sequence shown here is derived from an EMBL/GenBank/DDBJ whole genome shotgun (WGS) entry which is preliminary data.</text>
</comment>
<dbReference type="GO" id="GO:0046872">
    <property type="term" value="F:metal ion binding"/>
    <property type="evidence" value="ECO:0007669"/>
    <property type="project" value="UniProtKB-KW"/>
</dbReference>
<dbReference type="CDD" id="cd07971">
    <property type="entry name" value="OBF_DNA_ligase_LigD"/>
    <property type="match status" value="1"/>
</dbReference>
<dbReference type="RefSeq" id="WP_129226992.1">
    <property type="nucleotide sequence ID" value="NZ_SDOZ01000004.1"/>
</dbReference>
<dbReference type="SUPFAM" id="SSF56091">
    <property type="entry name" value="DNA ligase/mRNA capping enzyme, catalytic domain"/>
    <property type="match status" value="1"/>
</dbReference>
<dbReference type="Gene3D" id="3.30.1490.70">
    <property type="match status" value="1"/>
</dbReference>
<dbReference type="GO" id="GO:0005524">
    <property type="term" value="F:ATP binding"/>
    <property type="evidence" value="ECO:0007669"/>
    <property type="project" value="UniProtKB-KW"/>
</dbReference>
<keyword evidence="8" id="KW-0547">Nucleotide-binding</keyword>
<dbReference type="GO" id="GO:0006310">
    <property type="term" value="P:DNA recombination"/>
    <property type="evidence" value="ECO:0007669"/>
    <property type="project" value="UniProtKB-KW"/>
</dbReference>
<keyword evidence="17" id="KW-0464">Manganese</keyword>
<reference evidence="25 26" key="1">
    <citation type="journal article" date="2019" name="Gut">
        <title>Antibiotics-induced monodominance of a novel gut bacterial order.</title>
        <authorList>
            <person name="Hildebrand F."/>
            <person name="Moitinho-Silva L."/>
            <person name="Blasche S."/>
            <person name="Jahn M.T."/>
            <person name="Gossmann T.I."/>
            <person name="Heuerta-Cepas J."/>
            <person name="Hercog R."/>
            <person name="Luetge M."/>
            <person name="Bahram M."/>
            <person name="Pryszlak A."/>
            <person name="Alves R.J."/>
            <person name="Waszak S.M."/>
            <person name="Zhu A."/>
            <person name="Ye L."/>
            <person name="Costea P.I."/>
            <person name="Aalvink S."/>
            <person name="Belzer C."/>
            <person name="Forslund S.K."/>
            <person name="Sunagawa S."/>
            <person name="Hentschel U."/>
            <person name="Merten C."/>
            <person name="Patil K.R."/>
            <person name="Benes V."/>
            <person name="Bork P."/>
        </authorList>
    </citation>
    <scope>NUCLEOTIDE SEQUENCE [LARGE SCALE GENOMIC DNA]</scope>
    <source>
        <strain evidence="25 26">HDS1380</strain>
    </source>
</reference>
<keyword evidence="16" id="KW-0234">DNA repair</keyword>
<keyword evidence="9" id="KW-0227">DNA damage</keyword>
<dbReference type="InterPro" id="IPR012309">
    <property type="entry name" value="DNA_ligase_ATP-dep_C"/>
</dbReference>
<dbReference type="InterPro" id="IPR014146">
    <property type="entry name" value="LigD_ligase_dom"/>
</dbReference>
<dbReference type="Gene3D" id="3.30.470.30">
    <property type="entry name" value="DNA ligase/mRNA capping enzyme"/>
    <property type="match status" value="1"/>
</dbReference>
<dbReference type="GO" id="GO:0003910">
    <property type="term" value="F:DNA ligase (ATP) activity"/>
    <property type="evidence" value="ECO:0007669"/>
    <property type="project" value="UniProtKB-EC"/>
</dbReference>
<dbReference type="NCBIfam" id="TIGR02778">
    <property type="entry name" value="ligD_pol"/>
    <property type="match status" value="1"/>
</dbReference>
<dbReference type="GO" id="GO:0003677">
    <property type="term" value="F:DNA binding"/>
    <property type="evidence" value="ECO:0007669"/>
    <property type="project" value="UniProtKB-KW"/>
</dbReference>
<name>A0A4Q2K9K8_9FIRM</name>
<comment type="cofactor">
    <cofactor evidence="1">
        <name>Mn(2+)</name>
        <dbReference type="ChEBI" id="CHEBI:29035"/>
    </cofactor>
</comment>
<comment type="similarity">
    <text evidence="22">In the N-terminal section; belongs to the LigD polymerase family.</text>
</comment>
<dbReference type="CDD" id="cd04862">
    <property type="entry name" value="PaeLigD_Pol_like"/>
    <property type="match status" value="1"/>
</dbReference>
<evidence type="ECO:0000256" key="17">
    <source>
        <dbReference type="ARBA" id="ARBA00023211"/>
    </source>
</evidence>
<feature type="region of interest" description="Disordered" evidence="23">
    <location>
        <begin position="1"/>
        <end position="31"/>
    </location>
</feature>
<evidence type="ECO:0000256" key="5">
    <source>
        <dbReference type="ARBA" id="ARBA00022695"/>
    </source>
</evidence>
<feature type="compositionally biased region" description="Basic and acidic residues" evidence="23">
    <location>
        <begin position="1"/>
        <end position="22"/>
    </location>
</feature>
<evidence type="ECO:0000256" key="8">
    <source>
        <dbReference type="ARBA" id="ARBA00022741"/>
    </source>
</evidence>
<keyword evidence="12" id="KW-0067">ATP-binding</keyword>
<dbReference type="InterPro" id="IPR033651">
    <property type="entry name" value="PaeLigD_Pol-like"/>
</dbReference>
<keyword evidence="4" id="KW-0808">Transferase</keyword>
<dbReference type="NCBIfam" id="TIGR02776">
    <property type="entry name" value="NHEJ_ligase_prk"/>
    <property type="match status" value="1"/>
</dbReference>
<evidence type="ECO:0000256" key="19">
    <source>
        <dbReference type="ARBA" id="ARBA00029943"/>
    </source>
</evidence>
<evidence type="ECO:0000256" key="16">
    <source>
        <dbReference type="ARBA" id="ARBA00023204"/>
    </source>
</evidence>
<dbReference type="Gene3D" id="2.40.50.140">
    <property type="entry name" value="Nucleic acid-binding proteins"/>
    <property type="match status" value="1"/>
</dbReference>
<dbReference type="InterPro" id="IPR014145">
    <property type="entry name" value="LigD_pol_dom"/>
</dbReference>
<dbReference type="PROSITE" id="PS50160">
    <property type="entry name" value="DNA_LIGASE_A3"/>
    <property type="match status" value="1"/>
</dbReference>
<keyword evidence="3 25" id="KW-0436">Ligase</keyword>
<evidence type="ECO:0000256" key="22">
    <source>
        <dbReference type="ARBA" id="ARBA00049990"/>
    </source>
</evidence>
<dbReference type="Proteomes" id="UP000291269">
    <property type="component" value="Unassembled WGS sequence"/>
</dbReference>
<keyword evidence="10" id="KW-0378">Hydrolase</keyword>
<dbReference type="PANTHER" id="PTHR42705:SF2">
    <property type="entry name" value="BIFUNCTIONAL NON-HOMOLOGOUS END JOINING PROTEIN LIGD"/>
    <property type="match status" value="1"/>
</dbReference>
<dbReference type="InterPro" id="IPR052171">
    <property type="entry name" value="NHEJ_LigD"/>
</dbReference>
<dbReference type="EMBL" id="SDOZ01000004">
    <property type="protein sequence ID" value="RXZ58057.1"/>
    <property type="molecule type" value="Genomic_DNA"/>
</dbReference>
<accession>A0A4Q2K9K8</accession>
<dbReference type="Pfam" id="PF13298">
    <property type="entry name" value="LigD_N"/>
    <property type="match status" value="1"/>
</dbReference>
<protein>
    <recommendedName>
        <fullName evidence="2">DNA ligase (ATP)</fullName>
        <ecNumber evidence="2">6.5.1.1</ecNumber>
    </recommendedName>
    <alternativeName>
        <fullName evidence="19">NHEJ DNA polymerase</fullName>
    </alternativeName>
</protein>
<keyword evidence="7" id="KW-0479">Metal-binding</keyword>
<sequence length="811" mass="91263">MSEKLKKYQEKRDFVKTSEPKGKPANGKQRKKKGLKFVVQYHAARTTHFDFRLEWQGVLLSWAVPKGPSYNPKDKRLAVHVEDHPVEYADFEGAIPKGEYGGGTVMLWDEGAWEPQEDFEEGLKKGSLKFKLSGERLHGKWALVRMAPRENESAENWLLIKEKDEFAAPGTGISDYDTSVRSGRKLEKIAAEESSQTKVIPFQNLSVHLARSVDKLPQEDGWAYEIKYDGYRILAYAEDGSVKLMTRGGHDYAAKFKSVAKALETWSKGRSMVLDGEMIIADENGKSDFQALQNYLKKPTGKELTFIVFDLLAADGKDLRDLPLSERKSALEKLMKGAPASVVYSKHTLGNGEEIFQAAAKIGLEGIVGKKLDSRYSGTRNGDWIKMKCYNRQEFVIGGYQISEKKAGGIGALLLGVYEGRKLIFAGRAGTGFGQRDAESLLKKFDKLRTEISPFKTAPEFDETETVFLKPRLVAEVQFAEWTDENVLRQASFKGLRTDKKPTEVVRETPLSEKDVKSEPKRETKKEATVLGIPVSSPDKIVFKDPEVKKLEIAQYYAAVAKRMMPYAGGRVLSVVRCHKGVSAACFFKKHPVSEGEGTAILEIENSEGEKSDYFYLKDERGLISEAQLGTLEFHVWGSRADDLERPDMMIFDLDPDEGMGLGQIRQGVKDLKKVLDSLSLQSFLKTSGGKGYHVVVPFRPTAEWDAFRDFSRQVAQLMEKKWPERYTSNVRKIKRKGKIYIDWVRNGRGATSVAPYSLRARPGAHVSMPIAWRELSTVAPDGVDMFDALKRLKKADPWKGFFQIGQQLQI</sequence>
<dbReference type="Pfam" id="PF01068">
    <property type="entry name" value="DNA_ligase_A_M"/>
    <property type="match status" value="1"/>
</dbReference>
<dbReference type="Gene3D" id="3.90.920.10">
    <property type="entry name" value="DNA primase, PRIM domain"/>
    <property type="match status" value="1"/>
</dbReference>
<keyword evidence="26" id="KW-1185">Reference proteome</keyword>
<feature type="domain" description="ATP-dependent DNA ligase family profile" evidence="24">
    <location>
        <begin position="297"/>
        <end position="419"/>
    </location>
</feature>
<evidence type="ECO:0000256" key="6">
    <source>
        <dbReference type="ARBA" id="ARBA00022722"/>
    </source>
</evidence>
<feature type="region of interest" description="Disordered" evidence="23">
    <location>
        <begin position="504"/>
        <end position="525"/>
    </location>
</feature>
<evidence type="ECO:0000256" key="12">
    <source>
        <dbReference type="ARBA" id="ARBA00022840"/>
    </source>
</evidence>
<evidence type="ECO:0000256" key="11">
    <source>
        <dbReference type="ARBA" id="ARBA00022839"/>
    </source>
</evidence>
<evidence type="ECO:0000256" key="14">
    <source>
        <dbReference type="ARBA" id="ARBA00023125"/>
    </source>
</evidence>
<comment type="similarity">
    <text evidence="21">In the C-terminal section; belongs to the ATP-dependent DNA ligase family.</text>
</comment>